<accession>V6LUK8</accession>
<sequence length="245" mass="27277">MSLKAFTPATPIRLFDLLQIKALQKKSNMPAIGIATSLFAMKTSLTDVKCQIAFEILKKATEELKIEAKDIECLLTGDDAFAFWPLVMDKSKMSIKDAAEIEGLTNIKQFNSSAHAIAVAVTQALGGEFVPTMYKFREFRVPAEEVGAFIMVGDDLSTVQKKINKAVCEEGADNDVLQQFETVEKLEDSITVNDEVMNYADLRAKFLNKEISAKSLKDSLIQFYGRYLVQDDDIKQLSVKLASKK</sequence>
<proteinExistence type="predicted"/>
<evidence type="ECO:0000313" key="2">
    <source>
        <dbReference type="EMBL" id="KAH0572575.1"/>
    </source>
</evidence>
<dbReference type="VEuPathDB" id="GiardiaDB:SS50377_24686"/>
<dbReference type="InterPro" id="IPR014729">
    <property type="entry name" value="Rossmann-like_a/b/a_fold"/>
</dbReference>
<reference evidence="2" key="2">
    <citation type="submission" date="2020-12" db="EMBL/GenBank/DDBJ databases">
        <title>New Spironucleus salmonicida genome in near-complete chromosomes.</title>
        <authorList>
            <person name="Xu F."/>
            <person name="Kurt Z."/>
            <person name="Jimenez-Gonzalez A."/>
            <person name="Astvaldsson A."/>
            <person name="Andersson J.O."/>
            <person name="Svard S.G."/>
        </authorList>
    </citation>
    <scope>NUCLEOTIDE SEQUENCE</scope>
    <source>
        <strain evidence="2">ATCC 50377</strain>
    </source>
</reference>
<dbReference type="Proteomes" id="UP000018208">
    <property type="component" value="Unassembled WGS sequence"/>
</dbReference>
<evidence type="ECO:0000313" key="3">
    <source>
        <dbReference type="Proteomes" id="UP000018208"/>
    </source>
</evidence>
<gene>
    <name evidence="1" type="ORF">SS50377_15492</name>
    <name evidence="2" type="ORF">SS50377_24686</name>
</gene>
<evidence type="ECO:0000313" key="1">
    <source>
        <dbReference type="EMBL" id="EST44494.1"/>
    </source>
</evidence>
<dbReference type="Gene3D" id="3.40.50.620">
    <property type="entry name" value="HUPs"/>
    <property type="match status" value="1"/>
</dbReference>
<name>V6LUK8_9EUKA</name>
<keyword evidence="3" id="KW-1185">Reference proteome</keyword>
<protein>
    <submittedName>
        <fullName evidence="1">Uncharacterized protein</fullName>
    </submittedName>
</protein>
<dbReference type="EMBL" id="KI546115">
    <property type="protein sequence ID" value="EST44494.1"/>
    <property type="molecule type" value="Genomic_DNA"/>
</dbReference>
<organism evidence="1">
    <name type="scientific">Spironucleus salmonicida</name>
    <dbReference type="NCBI Taxonomy" id="348837"/>
    <lineage>
        <taxon>Eukaryota</taxon>
        <taxon>Metamonada</taxon>
        <taxon>Diplomonadida</taxon>
        <taxon>Hexamitidae</taxon>
        <taxon>Hexamitinae</taxon>
        <taxon>Spironucleus</taxon>
    </lineage>
</organism>
<dbReference type="AlphaFoldDB" id="V6LUK8"/>
<dbReference type="EMBL" id="AUWU02000005">
    <property type="protein sequence ID" value="KAH0572575.1"/>
    <property type="molecule type" value="Genomic_DNA"/>
</dbReference>
<reference evidence="1 2" key="1">
    <citation type="journal article" date="2014" name="PLoS Genet.">
        <title>The Genome of Spironucleus salmonicida Highlights a Fish Pathogen Adapted to Fluctuating Environments.</title>
        <authorList>
            <person name="Xu F."/>
            <person name="Jerlstrom-Hultqvist J."/>
            <person name="Einarsson E."/>
            <person name="Astvaldsson A."/>
            <person name="Svard S.G."/>
            <person name="Andersson J.O."/>
        </authorList>
    </citation>
    <scope>NUCLEOTIDE SEQUENCE</scope>
    <source>
        <strain evidence="2">ATCC 50377</strain>
    </source>
</reference>